<sequence>MTSEGDNISDPRIEAAEPPDPDPIIPLSVLFGRPHHDQVQISPNGRYLAWRSRGREDPHEKEKDVLNIFAKHLETSVTRQLTFYDDVDACVYFVFTSDDRSIVFLRETKRGSENYHLYAVDIDSFFSQDDNSQADDNSKSFLHPKPRNLIQNDDVTCGIGFAGGVQLWTSPISPRCVYASTSRIGPYSMFWDVSRINIDTREIVLVERNNMSSRWGMTRLILLALIARILSYCRIKMIPPGVPIQWFPDDNMIFRGRIEVNLLNLGASFCARAKNGGWKTIHSCSFEETNLQLVGSMGGSGTARMEFHDDAVDIHICAYKTDGKASDTTTYDRFNIKTGQYVRRVAGSNAKSDITGFGADPKGRARFVYYEWEKSTLEIIPGSGDDLSVLEEDILFIRSFFQPSMMFRIVSCTNSDDTWILLVQNDVGHSMFQGSPSAFFLFTRTTTNESSTTIKRNIEIIQPSRPEMSKYNLARVYPFHIKAADGEEIMCYLTSKPEKPAVKGHKPTPPTPPPPLVVVVHGGPQARDSWGYNPLCQFLCSRGFRVIQVNYRGSTGFGARFLRAGMSGQFYKALQTDIVDAVKYATSASATDDTDSEVVVPPRPWGDPKQLAILGASFGVSSSSTCQNKKHCNCLEMISYPMYIELFNFQGYSALWQMISNPGLFKCAVVICPISSVGAADEDSRNAFGGSPLIAKYWHAVFGRDVSTIRDVAIEASPLYHIHRVARGSKIALYHGENDRRAPIQHSYNMVRELQKWGIAGEFVSFRGEGHGLSKVANSLYVYHRIQTFLCKEFSMNTFATVDDEKLFEQHTGRVEWS</sequence>
<dbReference type="PANTHER" id="PTHR42776">
    <property type="entry name" value="SERINE PEPTIDASE S9 FAMILY MEMBER"/>
    <property type="match status" value="1"/>
</dbReference>
<name>A0ABD3NRI9_9STRA</name>
<evidence type="ECO:0000259" key="3">
    <source>
        <dbReference type="Pfam" id="PF00326"/>
    </source>
</evidence>
<dbReference type="InterPro" id="IPR011042">
    <property type="entry name" value="6-blade_b-propeller_TolB-like"/>
</dbReference>
<dbReference type="SUPFAM" id="SSF53474">
    <property type="entry name" value="alpha/beta-Hydrolases"/>
    <property type="match status" value="1"/>
</dbReference>
<evidence type="ECO:0000313" key="5">
    <source>
        <dbReference type="Proteomes" id="UP001530315"/>
    </source>
</evidence>
<dbReference type="PANTHER" id="PTHR42776:SF27">
    <property type="entry name" value="DIPEPTIDYL PEPTIDASE FAMILY MEMBER 6"/>
    <property type="match status" value="1"/>
</dbReference>
<dbReference type="Gene3D" id="2.120.10.30">
    <property type="entry name" value="TolB, C-terminal domain"/>
    <property type="match status" value="1"/>
</dbReference>
<feature type="domain" description="Peptidase S9 prolyl oligopeptidase catalytic" evidence="3">
    <location>
        <begin position="536"/>
        <end position="593"/>
    </location>
</feature>
<dbReference type="GO" id="GO:0008233">
    <property type="term" value="F:peptidase activity"/>
    <property type="evidence" value="ECO:0007669"/>
    <property type="project" value="UniProtKB-ARBA"/>
</dbReference>
<dbReference type="Proteomes" id="UP001530315">
    <property type="component" value="Unassembled WGS sequence"/>
</dbReference>
<evidence type="ECO:0000256" key="2">
    <source>
        <dbReference type="SAM" id="MobiDB-lite"/>
    </source>
</evidence>
<accession>A0ABD3NRI9</accession>
<dbReference type="SUPFAM" id="SSF82171">
    <property type="entry name" value="DPP6 N-terminal domain-like"/>
    <property type="match status" value="1"/>
</dbReference>
<comment type="caution">
    <text evidence="4">The sequence shown here is derived from an EMBL/GenBank/DDBJ whole genome shotgun (WGS) entry which is preliminary data.</text>
</comment>
<reference evidence="4 5" key="1">
    <citation type="submission" date="2024-10" db="EMBL/GenBank/DDBJ databases">
        <title>Updated reference genomes for cyclostephanoid diatoms.</title>
        <authorList>
            <person name="Roberts W.R."/>
            <person name="Alverson A.J."/>
        </authorList>
    </citation>
    <scope>NUCLEOTIDE SEQUENCE [LARGE SCALE GENOMIC DNA]</scope>
    <source>
        <strain evidence="4 5">AJA276-08</strain>
    </source>
</reference>
<organism evidence="4 5">
    <name type="scientific">Stephanodiscus triporus</name>
    <dbReference type="NCBI Taxonomy" id="2934178"/>
    <lineage>
        <taxon>Eukaryota</taxon>
        <taxon>Sar</taxon>
        <taxon>Stramenopiles</taxon>
        <taxon>Ochrophyta</taxon>
        <taxon>Bacillariophyta</taxon>
        <taxon>Coscinodiscophyceae</taxon>
        <taxon>Thalassiosirophycidae</taxon>
        <taxon>Stephanodiscales</taxon>
        <taxon>Stephanodiscaceae</taxon>
        <taxon>Stephanodiscus</taxon>
    </lineage>
</organism>
<dbReference type="InterPro" id="IPR001375">
    <property type="entry name" value="Peptidase_S9_cat"/>
</dbReference>
<dbReference type="Pfam" id="PF00326">
    <property type="entry name" value="Peptidase_S9"/>
    <property type="match status" value="2"/>
</dbReference>
<dbReference type="AlphaFoldDB" id="A0ABD3NRI9"/>
<dbReference type="InterPro" id="IPR029058">
    <property type="entry name" value="AB_hydrolase_fold"/>
</dbReference>
<evidence type="ECO:0000256" key="1">
    <source>
        <dbReference type="ARBA" id="ARBA00022801"/>
    </source>
</evidence>
<dbReference type="Gene3D" id="3.40.50.1820">
    <property type="entry name" value="alpha/beta hydrolase"/>
    <property type="match status" value="2"/>
</dbReference>
<keyword evidence="5" id="KW-1185">Reference proteome</keyword>
<protein>
    <recommendedName>
        <fullName evidence="3">Peptidase S9 prolyl oligopeptidase catalytic domain-containing protein</fullName>
    </recommendedName>
</protein>
<feature type="domain" description="Peptidase S9 prolyl oligopeptidase catalytic" evidence="3">
    <location>
        <begin position="651"/>
        <end position="795"/>
    </location>
</feature>
<feature type="region of interest" description="Disordered" evidence="2">
    <location>
        <begin position="1"/>
        <end position="22"/>
    </location>
</feature>
<evidence type="ECO:0000313" key="4">
    <source>
        <dbReference type="EMBL" id="KAL3778414.1"/>
    </source>
</evidence>
<keyword evidence="1" id="KW-0378">Hydrolase</keyword>
<gene>
    <name evidence="4" type="ORF">ACHAW5_005435</name>
</gene>
<proteinExistence type="predicted"/>
<dbReference type="EMBL" id="JALLAZ020001218">
    <property type="protein sequence ID" value="KAL3778414.1"/>
    <property type="molecule type" value="Genomic_DNA"/>
</dbReference>